<sequence>KAEENKQKNQNLTYSEQQNRQKDLYDHWFQQELARGRQLTQQINSRQTSPQFRRSRSLSTSNQSQLTARVTEHKQSRIIIDKTDEFDENTSRLYWDRSITQ</sequence>
<evidence type="ECO:0000256" key="1">
    <source>
        <dbReference type="SAM" id="MobiDB-lite"/>
    </source>
</evidence>
<proteinExistence type="predicted"/>
<dbReference type="AlphaFoldDB" id="A0A9N9GW62"/>
<dbReference type="EMBL" id="CAJVPL010003808">
    <property type="protein sequence ID" value="CAG8638816.1"/>
    <property type="molecule type" value="Genomic_DNA"/>
</dbReference>
<evidence type="ECO:0000313" key="3">
    <source>
        <dbReference type="Proteomes" id="UP000789831"/>
    </source>
</evidence>
<dbReference type="Proteomes" id="UP000789831">
    <property type="component" value="Unassembled WGS sequence"/>
</dbReference>
<feature type="region of interest" description="Disordered" evidence="1">
    <location>
        <begin position="39"/>
        <end position="74"/>
    </location>
</feature>
<keyword evidence="3" id="KW-1185">Reference proteome</keyword>
<accession>A0A9N9GW62</accession>
<organism evidence="2 3">
    <name type="scientific">Ambispora gerdemannii</name>
    <dbReference type="NCBI Taxonomy" id="144530"/>
    <lineage>
        <taxon>Eukaryota</taxon>
        <taxon>Fungi</taxon>
        <taxon>Fungi incertae sedis</taxon>
        <taxon>Mucoromycota</taxon>
        <taxon>Glomeromycotina</taxon>
        <taxon>Glomeromycetes</taxon>
        <taxon>Archaeosporales</taxon>
        <taxon>Ambisporaceae</taxon>
        <taxon>Ambispora</taxon>
    </lineage>
</organism>
<feature type="compositionally biased region" description="Polar residues" evidence="1">
    <location>
        <begin position="39"/>
        <end position="68"/>
    </location>
</feature>
<protein>
    <submittedName>
        <fullName evidence="2">2917_t:CDS:1</fullName>
    </submittedName>
</protein>
<name>A0A9N9GW62_9GLOM</name>
<reference evidence="2" key="1">
    <citation type="submission" date="2021-06" db="EMBL/GenBank/DDBJ databases">
        <authorList>
            <person name="Kallberg Y."/>
            <person name="Tangrot J."/>
            <person name="Rosling A."/>
        </authorList>
    </citation>
    <scope>NUCLEOTIDE SEQUENCE</scope>
    <source>
        <strain evidence="2">MT106</strain>
    </source>
</reference>
<comment type="caution">
    <text evidence="2">The sequence shown here is derived from an EMBL/GenBank/DDBJ whole genome shotgun (WGS) entry which is preliminary data.</text>
</comment>
<gene>
    <name evidence="2" type="ORF">AGERDE_LOCUS10881</name>
</gene>
<feature type="non-terminal residue" evidence="2">
    <location>
        <position position="1"/>
    </location>
</feature>
<evidence type="ECO:0000313" key="2">
    <source>
        <dbReference type="EMBL" id="CAG8638816.1"/>
    </source>
</evidence>